<dbReference type="InterPro" id="IPR002970">
    <property type="entry name" value="Tick_his-bd"/>
</dbReference>
<evidence type="ECO:0000313" key="2">
    <source>
        <dbReference type="EMBL" id="JAT78728.1"/>
    </source>
</evidence>
<name>A0A1D2AHU8_ORNBR</name>
<dbReference type="Pfam" id="PF02098">
    <property type="entry name" value="His_binding"/>
    <property type="match status" value="1"/>
</dbReference>
<keyword evidence="1" id="KW-1133">Transmembrane helix</keyword>
<dbReference type="EMBL" id="GETE01001222">
    <property type="protein sequence ID" value="JAT78728.1"/>
    <property type="molecule type" value="Transcribed_RNA"/>
</dbReference>
<dbReference type="SUPFAM" id="SSF50814">
    <property type="entry name" value="Lipocalins"/>
    <property type="match status" value="1"/>
</dbReference>
<sequence length="184" mass="20105">PSREEQSFAIMTGLVVLFIFSVCTCGYAQSDACDFKEPTDAWPTVKDSQRFFLVKNTDPSYLQCSFVDPPTNVNDEAKTASITYGGKPAHMDVLVKQYGTVKVEGNRMTVTGGSGSGTSTLLFTDPGVCDVVRGREGGCELWVAESRLGHTPYGCCETRFHQCAGASRITHLYQQQCLTYETIA</sequence>
<feature type="non-terminal residue" evidence="2">
    <location>
        <position position="1"/>
    </location>
</feature>
<keyword evidence="1" id="KW-0472">Membrane</keyword>
<feature type="transmembrane region" description="Helical" evidence="1">
    <location>
        <begin position="7"/>
        <end position="29"/>
    </location>
</feature>
<organism evidence="2">
    <name type="scientific">Ornithodoros brasiliensis</name>
    <name type="common">Mouro tick</name>
    <dbReference type="NCBI Taxonomy" id="888526"/>
    <lineage>
        <taxon>Eukaryota</taxon>
        <taxon>Metazoa</taxon>
        <taxon>Ecdysozoa</taxon>
        <taxon>Arthropoda</taxon>
        <taxon>Chelicerata</taxon>
        <taxon>Arachnida</taxon>
        <taxon>Acari</taxon>
        <taxon>Parasitiformes</taxon>
        <taxon>Ixodida</taxon>
        <taxon>Ixodoidea</taxon>
        <taxon>Argasidae</taxon>
        <taxon>Ornithodorinae</taxon>
        <taxon>Ornithodoros</taxon>
    </lineage>
</organism>
<dbReference type="InterPro" id="IPR012674">
    <property type="entry name" value="Calycin"/>
</dbReference>
<dbReference type="GO" id="GO:0043176">
    <property type="term" value="F:amine binding"/>
    <property type="evidence" value="ECO:0007669"/>
    <property type="project" value="InterPro"/>
</dbReference>
<dbReference type="Gene3D" id="2.40.128.20">
    <property type="match status" value="1"/>
</dbReference>
<evidence type="ECO:0000256" key="1">
    <source>
        <dbReference type="SAM" id="Phobius"/>
    </source>
</evidence>
<proteinExistence type="predicted"/>
<protein>
    <submittedName>
        <fullName evidence="2">Salivary lipocalin</fullName>
    </submittedName>
</protein>
<dbReference type="AlphaFoldDB" id="A0A1D2AHU8"/>
<reference evidence="2" key="1">
    <citation type="submission" date="2016-07" db="EMBL/GenBank/DDBJ databases">
        <title>Salivary Glands transcriptome analysis on engorged females of Ornithodoros brasiliensis (Acari:Argasidae).</title>
        <authorList>
            <person name="Simons S.M."/>
            <person name="Carvalho E."/>
            <person name="Junqueira-de-Azevedo I."/>
            <person name="Ho P.L."/>
            <person name="Giovanni D."/>
            <person name="Mendonca R."/>
            <person name="Onofrio V."/>
            <person name="Landulfo G."/>
            <person name="Ramirez D."/>
            <person name="Barros-Battesti D."/>
        </authorList>
    </citation>
    <scope>NUCLEOTIDE SEQUENCE</scope>
    <source>
        <strain evidence="2">Female</strain>
        <tissue evidence="2">Salivary gland</tissue>
    </source>
</reference>
<accession>A0A1D2AHU8</accession>
<dbReference type="GO" id="GO:0030682">
    <property type="term" value="P:symbiont-mediated perturbation of host defenses"/>
    <property type="evidence" value="ECO:0007669"/>
    <property type="project" value="InterPro"/>
</dbReference>
<keyword evidence="1" id="KW-0812">Transmembrane</keyword>